<name>A0ABT1SIQ3_9FIRM</name>
<protein>
    <submittedName>
        <fullName evidence="7">MFS transporter</fullName>
    </submittedName>
</protein>
<dbReference type="PANTHER" id="PTHR23513:SF6">
    <property type="entry name" value="MAJOR FACILITATOR SUPERFAMILY ASSOCIATED DOMAIN-CONTAINING PROTEIN"/>
    <property type="match status" value="1"/>
</dbReference>
<evidence type="ECO:0000256" key="4">
    <source>
        <dbReference type="ARBA" id="ARBA00022989"/>
    </source>
</evidence>
<feature type="transmembrane region" description="Helical" evidence="6">
    <location>
        <begin position="12"/>
        <end position="36"/>
    </location>
</feature>
<feature type="transmembrane region" description="Helical" evidence="6">
    <location>
        <begin position="168"/>
        <end position="187"/>
    </location>
</feature>
<evidence type="ECO:0000313" key="7">
    <source>
        <dbReference type="EMBL" id="MCQ5121099.1"/>
    </source>
</evidence>
<keyword evidence="4 6" id="KW-1133">Transmembrane helix</keyword>
<dbReference type="InterPro" id="IPR011701">
    <property type="entry name" value="MFS"/>
</dbReference>
<comment type="subcellular location">
    <subcellularLocation>
        <location evidence="1">Cell membrane</location>
        <topology evidence="1">Multi-pass membrane protein</topology>
    </subcellularLocation>
</comment>
<reference evidence="7 8" key="1">
    <citation type="submission" date="2022-06" db="EMBL/GenBank/DDBJ databases">
        <title>Isolation of gut microbiota from human fecal samples.</title>
        <authorList>
            <person name="Pamer E.G."/>
            <person name="Barat B."/>
            <person name="Waligurski E."/>
            <person name="Medina S."/>
            <person name="Paddock L."/>
            <person name="Mostad J."/>
        </authorList>
    </citation>
    <scope>NUCLEOTIDE SEQUENCE [LARGE SCALE GENOMIC DNA]</scope>
    <source>
        <strain evidence="7 8">DFI.6.1</strain>
    </source>
</reference>
<dbReference type="InterPro" id="IPR036259">
    <property type="entry name" value="MFS_trans_sf"/>
</dbReference>
<keyword evidence="3 6" id="KW-0812">Transmembrane</keyword>
<accession>A0ABT1SIQ3</accession>
<feature type="transmembrane region" description="Helical" evidence="6">
    <location>
        <begin position="375"/>
        <end position="393"/>
    </location>
</feature>
<evidence type="ECO:0000256" key="3">
    <source>
        <dbReference type="ARBA" id="ARBA00022692"/>
    </source>
</evidence>
<comment type="caution">
    <text evidence="7">The sequence shown here is derived from an EMBL/GenBank/DDBJ whole genome shotgun (WGS) entry which is preliminary data.</text>
</comment>
<feature type="transmembrane region" description="Helical" evidence="6">
    <location>
        <begin position="139"/>
        <end position="162"/>
    </location>
</feature>
<evidence type="ECO:0000256" key="6">
    <source>
        <dbReference type="SAM" id="Phobius"/>
    </source>
</evidence>
<dbReference type="Gene3D" id="1.20.1250.20">
    <property type="entry name" value="MFS general substrate transporter like domains"/>
    <property type="match status" value="1"/>
</dbReference>
<dbReference type="PANTHER" id="PTHR23513">
    <property type="entry name" value="INTEGRAL MEMBRANE EFFLUX PROTEIN-RELATED"/>
    <property type="match status" value="1"/>
</dbReference>
<keyword evidence="8" id="KW-1185">Reference proteome</keyword>
<feature type="transmembrane region" description="Helical" evidence="6">
    <location>
        <begin position="42"/>
        <end position="63"/>
    </location>
</feature>
<feature type="transmembrane region" description="Helical" evidence="6">
    <location>
        <begin position="99"/>
        <end position="118"/>
    </location>
</feature>
<feature type="transmembrane region" description="Helical" evidence="6">
    <location>
        <begin position="252"/>
        <end position="274"/>
    </location>
</feature>
<evidence type="ECO:0000256" key="5">
    <source>
        <dbReference type="ARBA" id="ARBA00023136"/>
    </source>
</evidence>
<sequence length="407" mass="46151">MKKGLWTKNFTIITIGTIISSIGGVAMNFALSFVVFDNSGSTLLMGIYSALSLIPTVVLPIVIAPYLDRYKRKPFIVGLDFLNGLLYLGFAFLISKIGFVFGVYLAFSLTTATIGTIYQQAYTSYYPNLIPKGFAQKGYTVSSMIYPTVNVVITPLASYLYTQMGIEFIMVFEGIMLLVASLFEAMIDYRETQHGSGRFDLQAYREQFRAGWQFLKKEKGLQKIYAYMPIMQGLSEGSSSLIIAYFQTTPGLGITLYSLFTIAEFLGRSIGGIVHYRYEIPAKKRFRFACIVYYIYPLMDALLLWLAYPLMLLNRSICGFLGINSATLRESSVQNYMPDENRAKLNAFFHVAYSLVSMFCRFTAGALGEILDYRFCLMLFAAIEIFSCTWIIYRNQELVKPIYNQNY</sequence>
<dbReference type="Pfam" id="PF07690">
    <property type="entry name" value="MFS_1"/>
    <property type="match status" value="1"/>
</dbReference>
<keyword evidence="5 6" id="KW-0472">Membrane</keyword>
<feature type="transmembrane region" description="Helical" evidence="6">
    <location>
        <begin position="286"/>
        <end position="308"/>
    </location>
</feature>
<evidence type="ECO:0000256" key="2">
    <source>
        <dbReference type="ARBA" id="ARBA00022475"/>
    </source>
</evidence>
<dbReference type="SUPFAM" id="SSF103473">
    <property type="entry name" value="MFS general substrate transporter"/>
    <property type="match status" value="1"/>
</dbReference>
<dbReference type="RefSeq" id="WP_178200484.1">
    <property type="nucleotide sequence ID" value="NZ_JANGCH010000002.1"/>
</dbReference>
<organism evidence="7 8">
    <name type="scientific">Massilicoli timonensis</name>
    <dbReference type="NCBI Taxonomy" id="2015901"/>
    <lineage>
        <taxon>Bacteria</taxon>
        <taxon>Bacillati</taxon>
        <taxon>Bacillota</taxon>
        <taxon>Erysipelotrichia</taxon>
        <taxon>Erysipelotrichales</taxon>
        <taxon>Erysipelotrichaceae</taxon>
        <taxon>Massilicoli</taxon>
    </lineage>
</organism>
<keyword evidence="2" id="KW-1003">Cell membrane</keyword>
<gene>
    <name evidence="7" type="ORF">NE663_02335</name>
</gene>
<dbReference type="EMBL" id="JANGCH010000002">
    <property type="protein sequence ID" value="MCQ5121099.1"/>
    <property type="molecule type" value="Genomic_DNA"/>
</dbReference>
<feature type="transmembrane region" description="Helical" evidence="6">
    <location>
        <begin position="347"/>
        <end position="368"/>
    </location>
</feature>
<dbReference type="Proteomes" id="UP001524435">
    <property type="component" value="Unassembled WGS sequence"/>
</dbReference>
<feature type="transmembrane region" description="Helical" evidence="6">
    <location>
        <begin position="75"/>
        <end position="93"/>
    </location>
</feature>
<evidence type="ECO:0000313" key="8">
    <source>
        <dbReference type="Proteomes" id="UP001524435"/>
    </source>
</evidence>
<evidence type="ECO:0000256" key="1">
    <source>
        <dbReference type="ARBA" id="ARBA00004651"/>
    </source>
</evidence>
<proteinExistence type="predicted"/>